<proteinExistence type="predicted"/>
<evidence type="ECO:0008006" key="3">
    <source>
        <dbReference type="Google" id="ProtNLM"/>
    </source>
</evidence>
<dbReference type="Proteomes" id="UP000266743">
    <property type="component" value="Chromosome 10"/>
</dbReference>
<protein>
    <recommendedName>
        <fullName evidence="3">Cyclin N-terminal domain-containing protein</fullName>
    </recommendedName>
</protein>
<feature type="compositionally biased region" description="Basic and acidic residues" evidence="1">
    <location>
        <begin position="613"/>
        <end position="639"/>
    </location>
</feature>
<evidence type="ECO:0000256" key="1">
    <source>
        <dbReference type="SAM" id="MobiDB-lite"/>
    </source>
</evidence>
<feature type="compositionally biased region" description="Basic residues" evidence="1">
    <location>
        <begin position="542"/>
        <end position="554"/>
    </location>
</feature>
<feature type="compositionally biased region" description="Basic and acidic residues" evidence="1">
    <location>
        <begin position="555"/>
        <end position="576"/>
    </location>
</feature>
<feature type="compositionally biased region" description="Basic residues" evidence="1">
    <location>
        <begin position="577"/>
        <end position="589"/>
    </location>
</feature>
<gene>
    <name evidence="2" type="ORF">DPX39_100098800</name>
</gene>
<name>A0A3L6KX55_9TRYP</name>
<dbReference type="Gene3D" id="1.10.472.10">
    <property type="entry name" value="Cyclin-like"/>
    <property type="match status" value="1"/>
</dbReference>
<dbReference type="AlphaFoldDB" id="A0A3L6KX55"/>
<accession>A0A3L6KX55</accession>
<dbReference type="GO" id="GO:0006357">
    <property type="term" value="P:regulation of transcription by RNA polymerase II"/>
    <property type="evidence" value="ECO:0007669"/>
    <property type="project" value="InterPro"/>
</dbReference>
<feature type="region of interest" description="Disordered" evidence="1">
    <location>
        <begin position="366"/>
        <end position="396"/>
    </location>
</feature>
<dbReference type="SUPFAM" id="SSF47954">
    <property type="entry name" value="Cyclin-like"/>
    <property type="match status" value="1"/>
</dbReference>
<feature type="region of interest" description="Disordered" evidence="1">
    <location>
        <begin position="521"/>
        <end position="639"/>
    </location>
</feature>
<comment type="caution">
    <text evidence="2">The sequence shown here is derived from an EMBL/GenBank/DDBJ whole genome shotgun (WGS) entry which is preliminary data.</text>
</comment>
<dbReference type="InterPro" id="IPR043198">
    <property type="entry name" value="Cyclin/Ssn8"/>
</dbReference>
<reference evidence="2" key="1">
    <citation type="submission" date="2018-09" db="EMBL/GenBank/DDBJ databases">
        <title>whole genome sequence of T. equiperdum IVM-t1 strain.</title>
        <authorList>
            <person name="Suganuma K."/>
        </authorList>
    </citation>
    <scope>NUCLEOTIDE SEQUENCE [LARGE SCALE GENOMIC DNA]</scope>
    <source>
        <strain evidence="2">IVM-t1</strain>
    </source>
</reference>
<feature type="compositionally biased region" description="Basic and acidic residues" evidence="1">
    <location>
        <begin position="522"/>
        <end position="541"/>
    </location>
</feature>
<dbReference type="EMBL" id="QSBY01000010">
    <property type="protein sequence ID" value="RHW68665.1"/>
    <property type="molecule type" value="Genomic_DNA"/>
</dbReference>
<dbReference type="PANTHER" id="PTHR10026">
    <property type="entry name" value="CYCLIN"/>
    <property type="match status" value="1"/>
</dbReference>
<dbReference type="GO" id="GO:0016538">
    <property type="term" value="F:cyclin-dependent protein serine/threonine kinase regulator activity"/>
    <property type="evidence" value="ECO:0007669"/>
    <property type="project" value="InterPro"/>
</dbReference>
<dbReference type="InterPro" id="IPR036915">
    <property type="entry name" value="Cyclin-like_sf"/>
</dbReference>
<sequence length="639" mass="71224">MTATSGFDWLCDARRAFCAYGVDLIRPGSILVRTTPSVTYRASVLFQRFQAAAEEVRQKRGDYHSEEGFQRGSISRSGIEETCVMGIGLATCRQATYTIPSHVGTECSPGVLVLGDLFAPLDYCLYHFEDHDDIVYLAAACILVAAKVEDPSTRIRSIVSVFMRLNQRRRNEPVIELLQPPPERYENFKTRVREAEEIVLQTLGFQTFVECPFKYAIIFLGILVGNDPVDGGLVVTVGASPPQPPAAAGAANPTTPLVGSRPLQGSEAFSCPSAKKWLADAVCWLNDIPRWRELYAEEAYVLAVCALYWTRPPDVSGLPEEWTAAFGVESSKRDSVLSVYRENLDGALGSEKHKIEVLLTARHEKPDYPTMGQPARVANEEDEAASGGKPLLPPSDVSAVGTDPMPIQVKPTEPNTPIFIPDIVVGTAISAGPIIPPPSPSVVTPPSLAVLQSALSIPITLPPQQPISSNTTGAGGISCSGPLGLEEVLPGGGEEYNKSLPLEAVAPGIAELRPAEEEYQFEDFKEMQRRRRQKEEAELRQTKRRRSSSRRRRHRSDEKRRRRSDSHDRRRSDSRERRRRPRAPSPHKNRSGDRQHQHQHHHRQHPAATSQRPKSDRRDDRHRNDDYKRNDGKSQRRRR</sequence>
<organism evidence="2">
    <name type="scientific">Trypanosoma brucei equiperdum</name>
    <dbReference type="NCBI Taxonomy" id="630700"/>
    <lineage>
        <taxon>Eukaryota</taxon>
        <taxon>Discoba</taxon>
        <taxon>Euglenozoa</taxon>
        <taxon>Kinetoplastea</taxon>
        <taxon>Metakinetoplastina</taxon>
        <taxon>Trypanosomatida</taxon>
        <taxon>Trypanosomatidae</taxon>
        <taxon>Trypanosoma</taxon>
    </lineage>
</organism>
<evidence type="ECO:0000313" key="2">
    <source>
        <dbReference type="EMBL" id="RHW68665.1"/>
    </source>
</evidence>